<feature type="transmembrane region" description="Helical" evidence="3">
    <location>
        <begin position="215"/>
        <end position="240"/>
    </location>
</feature>
<dbReference type="InterPro" id="IPR013621">
    <property type="entry name" value="Ion_trans_N"/>
</dbReference>
<feature type="transmembrane region" description="Helical" evidence="3">
    <location>
        <begin position="70"/>
        <end position="87"/>
    </location>
</feature>
<dbReference type="AlphaFoldDB" id="A0AAV8VGL4"/>
<keyword evidence="6" id="KW-1185">Reference proteome</keyword>
<dbReference type="InterPro" id="IPR018490">
    <property type="entry name" value="cNMP-bd_dom_sf"/>
</dbReference>
<dbReference type="SUPFAM" id="SSF51206">
    <property type="entry name" value="cAMP-binding domain-like"/>
    <property type="match status" value="1"/>
</dbReference>
<evidence type="ECO:0000313" key="6">
    <source>
        <dbReference type="Proteomes" id="UP001159042"/>
    </source>
</evidence>
<dbReference type="InterPro" id="IPR014710">
    <property type="entry name" value="RmlC-like_jellyroll"/>
</dbReference>
<dbReference type="InterPro" id="IPR051413">
    <property type="entry name" value="K/Na_HCN_channel"/>
</dbReference>
<dbReference type="PROSITE" id="PS50042">
    <property type="entry name" value="CNMP_BINDING_3"/>
    <property type="match status" value="1"/>
</dbReference>
<dbReference type="Gene3D" id="2.60.120.10">
    <property type="entry name" value="Jelly Rolls"/>
    <property type="match status" value="1"/>
</dbReference>
<dbReference type="PANTHER" id="PTHR45689">
    <property type="entry name" value="I[[H]] CHANNEL, ISOFORM E"/>
    <property type="match status" value="1"/>
</dbReference>
<dbReference type="GO" id="GO:0098855">
    <property type="term" value="C:HCN channel complex"/>
    <property type="evidence" value="ECO:0007669"/>
    <property type="project" value="TreeGrafter"/>
</dbReference>
<proteinExistence type="predicted"/>
<name>A0AAV8VGL4_9CUCU</name>
<dbReference type="SMART" id="SM00100">
    <property type="entry name" value="cNMP"/>
    <property type="match status" value="1"/>
</dbReference>
<evidence type="ECO:0000256" key="2">
    <source>
        <dbReference type="ARBA" id="ARBA00022475"/>
    </source>
</evidence>
<feature type="transmembrane region" description="Helical" evidence="3">
    <location>
        <begin position="179"/>
        <end position="203"/>
    </location>
</feature>
<dbReference type="GO" id="GO:0005249">
    <property type="term" value="F:voltage-gated potassium channel activity"/>
    <property type="evidence" value="ECO:0007669"/>
    <property type="project" value="TreeGrafter"/>
</dbReference>
<organism evidence="5 6">
    <name type="scientific">Exocentrus adspersus</name>
    <dbReference type="NCBI Taxonomy" id="1586481"/>
    <lineage>
        <taxon>Eukaryota</taxon>
        <taxon>Metazoa</taxon>
        <taxon>Ecdysozoa</taxon>
        <taxon>Arthropoda</taxon>
        <taxon>Hexapoda</taxon>
        <taxon>Insecta</taxon>
        <taxon>Pterygota</taxon>
        <taxon>Neoptera</taxon>
        <taxon>Endopterygota</taxon>
        <taxon>Coleoptera</taxon>
        <taxon>Polyphaga</taxon>
        <taxon>Cucujiformia</taxon>
        <taxon>Chrysomeloidea</taxon>
        <taxon>Cerambycidae</taxon>
        <taxon>Lamiinae</taxon>
        <taxon>Acanthocinini</taxon>
        <taxon>Exocentrus</taxon>
    </lineage>
</organism>
<dbReference type="InterPro" id="IPR000595">
    <property type="entry name" value="cNMP-bd_dom"/>
</dbReference>
<keyword evidence="2" id="KW-1003">Cell membrane</keyword>
<feature type="transmembrane region" description="Helical" evidence="3">
    <location>
        <begin position="149"/>
        <end position="167"/>
    </location>
</feature>
<dbReference type="Gene3D" id="1.10.287.630">
    <property type="entry name" value="Helix hairpin bin"/>
    <property type="match status" value="1"/>
</dbReference>
<reference evidence="5 6" key="1">
    <citation type="journal article" date="2023" name="Insect Mol. Biol.">
        <title>Genome sequencing provides insights into the evolution of gene families encoding plant cell wall-degrading enzymes in longhorned beetles.</title>
        <authorList>
            <person name="Shin N.R."/>
            <person name="Okamura Y."/>
            <person name="Kirsch R."/>
            <person name="Pauchet Y."/>
        </authorList>
    </citation>
    <scope>NUCLEOTIDE SEQUENCE [LARGE SCALE GENOMIC DNA]</scope>
    <source>
        <strain evidence="5">EAD_L_NR</strain>
    </source>
</reference>
<gene>
    <name evidence="5" type="ORF">NQ315_016155</name>
</gene>
<protein>
    <recommendedName>
        <fullName evidence="4">Cyclic nucleotide-binding domain-containing protein</fullName>
    </recommendedName>
</protein>
<accession>A0AAV8VGL4</accession>
<dbReference type="InterPro" id="IPR018488">
    <property type="entry name" value="cNMP-bd_CS"/>
</dbReference>
<comment type="caution">
    <text evidence="5">The sequence shown here is derived from an EMBL/GenBank/DDBJ whole genome shotgun (WGS) entry which is preliminary data.</text>
</comment>
<evidence type="ECO:0000256" key="3">
    <source>
        <dbReference type="SAM" id="Phobius"/>
    </source>
</evidence>
<keyword evidence="3" id="KW-0812">Transmembrane</keyword>
<comment type="subcellular location">
    <subcellularLocation>
        <location evidence="1">Cell membrane</location>
        <topology evidence="1">Multi-pass membrane protein</topology>
    </subcellularLocation>
</comment>
<dbReference type="Pfam" id="PF08412">
    <property type="entry name" value="Ion_trans_N"/>
    <property type="match status" value="1"/>
</dbReference>
<dbReference type="PROSITE" id="PS00888">
    <property type="entry name" value="CNMP_BINDING_1"/>
    <property type="match status" value="1"/>
</dbReference>
<keyword evidence="3" id="KW-1133">Transmembrane helix</keyword>
<evidence type="ECO:0000259" key="4">
    <source>
        <dbReference type="PROSITE" id="PS50042"/>
    </source>
</evidence>
<dbReference type="GO" id="GO:0035725">
    <property type="term" value="P:sodium ion transmembrane transport"/>
    <property type="evidence" value="ECO:0007669"/>
    <property type="project" value="TreeGrafter"/>
</dbReference>
<keyword evidence="3" id="KW-0472">Membrane</keyword>
<evidence type="ECO:0000256" key="1">
    <source>
        <dbReference type="ARBA" id="ARBA00004651"/>
    </source>
</evidence>
<dbReference type="EMBL" id="JANEYG010000099">
    <property type="protein sequence ID" value="KAJ8913212.1"/>
    <property type="molecule type" value="Genomic_DNA"/>
</dbReference>
<dbReference type="GO" id="GO:0003254">
    <property type="term" value="P:regulation of membrane depolarization"/>
    <property type="evidence" value="ECO:0007669"/>
    <property type="project" value="TreeGrafter"/>
</dbReference>
<dbReference type="CDD" id="cd00038">
    <property type="entry name" value="CAP_ED"/>
    <property type="match status" value="1"/>
</dbReference>
<sequence>MANPTPTTHQCAIDRSRVSAEDIVEKQGITLISADNPLRLSYFKSSVSIKNEKKRHLATNRCVIHPYSKFRAWYEIYLVFLYGALLVTKPLNSGFLRTHEKDVPLTYFIIVVFLDVLCWIDIIMNFFTGYDLKEKRMIELRMEYIAKHYVCSLYFYCDVLSSLPKPLLYTITDINLRQIGFGVMGLLGFLKTARVITFVVCIMRSSEYLHLMSKGTLFTVCSIVVSSLIVHWMACLQFFVPRLVRRSFNSAENNRDSWLFKQGIDKTKITAQYLRCFFRSGSYIVGTRLPIERHDLPEEYILAIVTYWVGKLLVAFIWIILAVAILNSRRVDIKFAELMNQLEEYMSRKQLPLTLHNRILQYFMFKYRNKYFKEEFITDILSSTLKSDVDLHMCKILVENVSLFKEMSTKQISKIVVHLIPEVFLPNDIIVQAGTHADAMFFLSSGTVAVYSRSGKEICHLQDGAHFGEVALVLKKEFRAMTVVAIEASQIFRLRKRDLDKYLLHNKQVMFKLMTDAENMFLKANRAEEEYQKALFEQTYKSCS</sequence>
<dbReference type="PANTHER" id="PTHR45689:SF14">
    <property type="entry name" value="CYCLIC NUCLEOTIDE-GATED CATION CHANNEL SUBUNIT A-LIKE PROTEIN"/>
    <property type="match status" value="1"/>
</dbReference>
<dbReference type="Proteomes" id="UP001159042">
    <property type="component" value="Unassembled WGS sequence"/>
</dbReference>
<dbReference type="Pfam" id="PF00027">
    <property type="entry name" value="cNMP_binding"/>
    <property type="match status" value="1"/>
</dbReference>
<feature type="transmembrane region" description="Helical" evidence="3">
    <location>
        <begin position="300"/>
        <end position="326"/>
    </location>
</feature>
<feature type="domain" description="Cyclic nucleotide-binding" evidence="4">
    <location>
        <begin position="403"/>
        <end position="520"/>
    </location>
</feature>
<feature type="transmembrane region" description="Helical" evidence="3">
    <location>
        <begin position="107"/>
        <end position="128"/>
    </location>
</feature>
<evidence type="ECO:0000313" key="5">
    <source>
        <dbReference type="EMBL" id="KAJ8913212.1"/>
    </source>
</evidence>